<evidence type="ECO:0000313" key="6">
    <source>
        <dbReference type="EMBL" id="KKN07761.1"/>
    </source>
</evidence>
<accession>A0A0F9Q3E3</accession>
<feature type="non-terminal residue" evidence="6">
    <location>
        <position position="1"/>
    </location>
</feature>
<dbReference type="Pfam" id="PF02674">
    <property type="entry name" value="Colicin_V"/>
    <property type="match status" value="1"/>
</dbReference>
<evidence type="ECO:0000256" key="1">
    <source>
        <dbReference type="ARBA" id="ARBA00004141"/>
    </source>
</evidence>
<comment type="caution">
    <text evidence="6">The sequence shown here is derived from an EMBL/GenBank/DDBJ whole genome shotgun (WGS) entry which is preliminary data.</text>
</comment>
<comment type="subcellular location">
    <subcellularLocation>
        <location evidence="1">Membrane</location>
        <topology evidence="1">Multi-pass membrane protein</topology>
    </subcellularLocation>
</comment>
<proteinExistence type="predicted"/>
<dbReference type="AlphaFoldDB" id="A0A0F9Q3E3"/>
<dbReference type="EMBL" id="LAZR01004531">
    <property type="protein sequence ID" value="KKN07761.1"/>
    <property type="molecule type" value="Genomic_DNA"/>
</dbReference>
<dbReference type="GO" id="GO:0009403">
    <property type="term" value="P:toxin biosynthetic process"/>
    <property type="evidence" value="ECO:0007669"/>
    <property type="project" value="InterPro"/>
</dbReference>
<protein>
    <recommendedName>
        <fullName evidence="7">CvpA family protein</fullName>
    </recommendedName>
</protein>
<evidence type="ECO:0008006" key="7">
    <source>
        <dbReference type="Google" id="ProtNLM"/>
    </source>
</evidence>
<keyword evidence="2 5" id="KW-0812">Transmembrane</keyword>
<dbReference type="InterPro" id="IPR003825">
    <property type="entry name" value="Colicin-V_CvpA"/>
</dbReference>
<organism evidence="6">
    <name type="scientific">marine sediment metagenome</name>
    <dbReference type="NCBI Taxonomy" id="412755"/>
    <lineage>
        <taxon>unclassified sequences</taxon>
        <taxon>metagenomes</taxon>
        <taxon>ecological metagenomes</taxon>
    </lineage>
</organism>
<gene>
    <name evidence="6" type="ORF">LCGC14_1063610</name>
</gene>
<sequence length="143" mass="15871">GVIGLILALGFYSQVSWIYLRFVSNEVLANFLGFLSIFLVVLCLGWISSFCLSKFIKGPLKLLNNILGGGLGFLKGILICGVVVFALLVFPISKKALKESALSPVCLQMTRAMISLIPRELKEKFKEAYQEITRRVEKDGKKI</sequence>
<keyword evidence="3 5" id="KW-1133">Transmembrane helix</keyword>
<evidence type="ECO:0000256" key="4">
    <source>
        <dbReference type="ARBA" id="ARBA00023136"/>
    </source>
</evidence>
<keyword evidence="4 5" id="KW-0472">Membrane</keyword>
<dbReference type="GO" id="GO:0016020">
    <property type="term" value="C:membrane"/>
    <property type="evidence" value="ECO:0007669"/>
    <property type="project" value="UniProtKB-SubCell"/>
</dbReference>
<evidence type="ECO:0000256" key="3">
    <source>
        <dbReference type="ARBA" id="ARBA00022989"/>
    </source>
</evidence>
<reference evidence="6" key="1">
    <citation type="journal article" date="2015" name="Nature">
        <title>Complex archaea that bridge the gap between prokaryotes and eukaryotes.</title>
        <authorList>
            <person name="Spang A."/>
            <person name="Saw J.H."/>
            <person name="Jorgensen S.L."/>
            <person name="Zaremba-Niedzwiedzka K."/>
            <person name="Martijn J."/>
            <person name="Lind A.E."/>
            <person name="van Eijk R."/>
            <person name="Schleper C."/>
            <person name="Guy L."/>
            <person name="Ettema T.J."/>
        </authorList>
    </citation>
    <scope>NUCLEOTIDE SEQUENCE</scope>
</reference>
<dbReference type="PANTHER" id="PTHR37306:SF1">
    <property type="entry name" value="COLICIN V PRODUCTION PROTEIN"/>
    <property type="match status" value="1"/>
</dbReference>
<evidence type="ECO:0000256" key="5">
    <source>
        <dbReference type="SAM" id="Phobius"/>
    </source>
</evidence>
<evidence type="ECO:0000256" key="2">
    <source>
        <dbReference type="ARBA" id="ARBA00022692"/>
    </source>
</evidence>
<feature type="transmembrane region" description="Helical" evidence="5">
    <location>
        <begin position="67"/>
        <end position="90"/>
    </location>
</feature>
<feature type="transmembrane region" description="Helical" evidence="5">
    <location>
        <begin position="27"/>
        <end position="47"/>
    </location>
</feature>
<dbReference type="PANTHER" id="PTHR37306">
    <property type="entry name" value="COLICIN V PRODUCTION PROTEIN"/>
    <property type="match status" value="1"/>
</dbReference>
<name>A0A0F9Q3E3_9ZZZZ</name>